<dbReference type="VEuPathDB" id="FungiDB:Bcin04g05570"/>
<proteinExistence type="predicted"/>
<dbReference type="RefSeq" id="XP_024548457.1">
    <property type="nucleotide sequence ID" value="XM_024692678.1"/>
</dbReference>
<reference evidence="1 2" key="1">
    <citation type="journal article" date="2011" name="PLoS Genet.">
        <title>Genomic analysis of the necrotrophic fungal pathogens Sclerotinia sclerotiorum and Botrytis cinerea.</title>
        <authorList>
            <person name="Amselem J."/>
            <person name="Cuomo C.A."/>
            <person name="van Kan J.A."/>
            <person name="Viaud M."/>
            <person name="Benito E.P."/>
            <person name="Couloux A."/>
            <person name="Coutinho P.M."/>
            <person name="de Vries R.P."/>
            <person name="Dyer P.S."/>
            <person name="Fillinger S."/>
            <person name="Fournier E."/>
            <person name="Gout L."/>
            <person name="Hahn M."/>
            <person name="Kohn L."/>
            <person name="Lapalu N."/>
            <person name="Plummer K.M."/>
            <person name="Pradier J.M."/>
            <person name="Quevillon E."/>
            <person name="Sharon A."/>
            <person name="Simon A."/>
            <person name="ten Have A."/>
            <person name="Tudzynski B."/>
            <person name="Tudzynski P."/>
            <person name="Wincker P."/>
            <person name="Andrew M."/>
            <person name="Anthouard V."/>
            <person name="Beever R.E."/>
            <person name="Beffa R."/>
            <person name="Benoit I."/>
            <person name="Bouzid O."/>
            <person name="Brault B."/>
            <person name="Chen Z."/>
            <person name="Choquer M."/>
            <person name="Collemare J."/>
            <person name="Cotton P."/>
            <person name="Danchin E.G."/>
            <person name="Da Silva C."/>
            <person name="Gautier A."/>
            <person name="Giraud C."/>
            <person name="Giraud T."/>
            <person name="Gonzalez C."/>
            <person name="Grossetete S."/>
            <person name="Guldener U."/>
            <person name="Henrissat B."/>
            <person name="Howlett B.J."/>
            <person name="Kodira C."/>
            <person name="Kretschmer M."/>
            <person name="Lappartient A."/>
            <person name="Leroch M."/>
            <person name="Levis C."/>
            <person name="Mauceli E."/>
            <person name="Neuveglise C."/>
            <person name="Oeser B."/>
            <person name="Pearson M."/>
            <person name="Poulain J."/>
            <person name="Poussereau N."/>
            <person name="Quesneville H."/>
            <person name="Rascle C."/>
            <person name="Schumacher J."/>
            <person name="Segurens B."/>
            <person name="Sexton A."/>
            <person name="Silva E."/>
            <person name="Sirven C."/>
            <person name="Soanes D.M."/>
            <person name="Talbot N.J."/>
            <person name="Templeton M."/>
            <person name="Yandava C."/>
            <person name="Yarden O."/>
            <person name="Zeng Q."/>
            <person name="Rollins J.A."/>
            <person name="Lebrun M.H."/>
            <person name="Dickman M."/>
        </authorList>
    </citation>
    <scope>NUCLEOTIDE SEQUENCE [LARGE SCALE GENOMIC DNA]</scope>
    <source>
        <strain evidence="1 2">B05.10</strain>
    </source>
</reference>
<dbReference type="EMBL" id="CP009808">
    <property type="protein sequence ID" value="ATZ49404.1"/>
    <property type="molecule type" value="Genomic_DNA"/>
</dbReference>
<keyword evidence="2" id="KW-1185">Reference proteome</keyword>
<dbReference type="KEGG" id="bfu:BCIN_04g05570"/>
<dbReference type="GeneID" id="36394133"/>
<reference evidence="1 2" key="2">
    <citation type="journal article" date="2012" name="Eukaryot. Cell">
        <title>Genome update of Botrytis cinerea strains B05.10 and T4.</title>
        <authorList>
            <person name="Staats M."/>
            <person name="van Kan J.A."/>
        </authorList>
    </citation>
    <scope>NUCLEOTIDE SEQUENCE [LARGE SCALE GENOMIC DNA]</scope>
    <source>
        <strain evidence="1 2">B05.10</strain>
    </source>
</reference>
<reference evidence="1 2" key="3">
    <citation type="journal article" date="2017" name="Mol. Plant Pathol.">
        <title>A gapless genome sequence of the fungus Botrytis cinerea.</title>
        <authorList>
            <person name="Van Kan J.A."/>
            <person name="Stassen J.H."/>
            <person name="Mosbach A."/>
            <person name="Van Der Lee T.A."/>
            <person name="Faino L."/>
            <person name="Farmer A.D."/>
            <person name="Papasotiriou D.G."/>
            <person name="Zhou S."/>
            <person name="Seidl M.F."/>
            <person name="Cottam E."/>
            <person name="Edel D."/>
            <person name="Hahn M."/>
            <person name="Schwartz D.C."/>
            <person name="Dietrich R.A."/>
            <person name="Widdison S."/>
            <person name="Scalliet G."/>
        </authorList>
    </citation>
    <scope>NUCLEOTIDE SEQUENCE [LARGE SCALE GENOMIC DNA]</scope>
    <source>
        <strain evidence="1 2">B05.10</strain>
    </source>
</reference>
<name>A0A384JGG0_BOTFB</name>
<dbReference type="AlphaFoldDB" id="A0A384JGG0"/>
<sequence length="154" mass="17478">MAMCWKRVRFAGAPHDLYPVVLPAKVPEHLTSLVHTTALLQAVIPIICILCRLIEIGKREDLLEGARTAIVAELSDSSAHDVVRVGNRGQILSLSDFWRWFFLMISVSNELAIHRLAKPEFWRMEYIVPKVIFGRVRTEQRSGSTKQGVQTSRL</sequence>
<organism evidence="1 2">
    <name type="scientific">Botryotinia fuckeliana (strain B05.10)</name>
    <name type="common">Noble rot fungus</name>
    <name type="synonym">Botrytis cinerea</name>
    <dbReference type="NCBI Taxonomy" id="332648"/>
    <lineage>
        <taxon>Eukaryota</taxon>
        <taxon>Fungi</taxon>
        <taxon>Dikarya</taxon>
        <taxon>Ascomycota</taxon>
        <taxon>Pezizomycotina</taxon>
        <taxon>Leotiomycetes</taxon>
        <taxon>Helotiales</taxon>
        <taxon>Sclerotiniaceae</taxon>
        <taxon>Botrytis</taxon>
    </lineage>
</organism>
<gene>
    <name evidence="1" type="ORF">BCIN_04g05570</name>
</gene>
<protein>
    <submittedName>
        <fullName evidence="1">Uncharacterized protein</fullName>
    </submittedName>
</protein>
<evidence type="ECO:0000313" key="2">
    <source>
        <dbReference type="Proteomes" id="UP000001798"/>
    </source>
</evidence>
<evidence type="ECO:0000313" key="1">
    <source>
        <dbReference type="EMBL" id="ATZ49404.1"/>
    </source>
</evidence>
<dbReference type="Proteomes" id="UP000001798">
    <property type="component" value="Chromosome 4"/>
</dbReference>
<accession>A0A384JGG0</accession>